<dbReference type="EMBL" id="JH668893">
    <property type="protein sequence ID" value="KAG6462822.1"/>
    <property type="molecule type" value="Genomic_DNA"/>
</dbReference>
<dbReference type="AlphaFoldDB" id="A0A921ZRC5"/>
<protein>
    <submittedName>
        <fullName evidence="1">Uncharacterized protein</fullName>
    </submittedName>
</protein>
<evidence type="ECO:0000313" key="1">
    <source>
        <dbReference type="EMBL" id="KAG6462822.1"/>
    </source>
</evidence>
<reference evidence="1" key="1">
    <citation type="journal article" date="2016" name="Insect Biochem. Mol. Biol.">
        <title>Multifaceted biological insights from a draft genome sequence of the tobacco hornworm moth, Manduca sexta.</title>
        <authorList>
            <person name="Kanost M.R."/>
            <person name="Arrese E.L."/>
            <person name="Cao X."/>
            <person name="Chen Y.R."/>
            <person name="Chellapilla S."/>
            <person name="Goldsmith M.R."/>
            <person name="Grosse-Wilde E."/>
            <person name="Heckel D.G."/>
            <person name="Herndon N."/>
            <person name="Jiang H."/>
            <person name="Papanicolaou A."/>
            <person name="Qu J."/>
            <person name="Soulages J.L."/>
            <person name="Vogel H."/>
            <person name="Walters J."/>
            <person name="Waterhouse R.M."/>
            <person name="Ahn S.J."/>
            <person name="Almeida F.C."/>
            <person name="An C."/>
            <person name="Aqrawi P."/>
            <person name="Bretschneider A."/>
            <person name="Bryant W.B."/>
            <person name="Bucks S."/>
            <person name="Chao H."/>
            <person name="Chevignon G."/>
            <person name="Christen J.M."/>
            <person name="Clarke D.F."/>
            <person name="Dittmer N.T."/>
            <person name="Ferguson L.C.F."/>
            <person name="Garavelou S."/>
            <person name="Gordon K.H.J."/>
            <person name="Gunaratna R.T."/>
            <person name="Han Y."/>
            <person name="Hauser F."/>
            <person name="He Y."/>
            <person name="Heidel-Fischer H."/>
            <person name="Hirsh A."/>
            <person name="Hu Y."/>
            <person name="Jiang H."/>
            <person name="Kalra D."/>
            <person name="Klinner C."/>
            <person name="Konig C."/>
            <person name="Kovar C."/>
            <person name="Kroll A.R."/>
            <person name="Kuwar S.S."/>
            <person name="Lee S.L."/>
            <person name="Lehman R."/>
            <person name="Li K."/>
            <person name="Li Z."/>
            <person name="Liang H."/>
            <person name="Lovelace S."/>
            <person name="Lu Z."/>
            <person name="Mansfield J.H."/>
            <person name="McCulloch K.J."/>
            <person name="Mathew T."/>
            <person name="Morton B."/>
            <person name="Muzny D.M."/>
            <person name="Neunemann D."/>
            <person name="Ongeri F."/>
            <person name="Pauchet Y."/>
            <person name="Pu L.L."/>
            <person name="Pyrousis I."/>
            <person name="Rao X.J."/>
            <person name="Redding A."/>
            <person name="Roesel C."/>
            <person name="Sanchez-Gracia A."/>
            <person name="Schaack S."/>
            <person name="Shukla A."/>
            <person name="Tetreau G."/>
            <person name="Wang Y."/>
            <person name="Xiong G.H."/>
            <person name="Traut W."/>
            <person name="Walsh T.K."/>
            <person name="Worley K.C."/>
            <person name="Wu D."/>
            <person name="Wu W."/>
            <person name="Wu Y.Q."/>
            <person name="Zhang X."/>
            <person name="Zou Z."/>
            <person name="Zucker H."/>
            <person name="Briscoe A.D."/>
            <person name="Burmester T."/>
            <person name="Clem R.J."/>
            <person name="Feyereisen R."/>
            <person name="Grimmelikhuijzen C.J.P."/>
            <person name="Hamodrakas S.J."/>
            <person name="Hansson B.S."/>
            <person name="Huguet E."/>
            <person name="Jermiin L.S."/>
            <person name="Lan Q."/>
            <person name="Lehman H.K."/>
            <person name="Lorenzen M."/>
            <person name="Merzendorfer H."/>
            <person name="Michalopoulos I."/>
            <person name="Morton D.B."/>
            <person name="Muthukrishnan S."/>
            <person name="Oakeshott J.G."/>
            <person name="Palmer W."/>
            <person name="Park Y."/>
            <person name="Passarelli A.L."/>
            <person name="Rozas J."/>
            <person name="Schwartz L.M."/>
            <person name="Smith W."/>
            <person name="Southgate A."/>
            <person name="Vilcinskas A."/>
            <person name="Vogt R."/>
            <person name="Wang P."/>
            <person name="Werren J."/>
            <person name="Yu X.Q."/>
            <person name="Zhou J.J."/>
            <person name="Brown S.J."/>
            <person name="Scherer S.E."/>
            <person name="Richards S."/>
            <person name="Blissard G.W."/>
        </authorList>
    </citation>
    <scope>NUCLEOTIDE SEQUENCE</scope>
</reference>
<keyword evidence="2" id="KW-1185">Reference proteome</keyword>
<reference evidence="1" key="2">
    <citation type="submission" date="2020-12" db="EMBL/GenBank/DDBJ databases">
        <authorList>
            <person name="Kanost M."/>
        </authorList>
    </citation>
    <scope>NUCLEOTIDE SEQUENCE</scope>
</reference>
<sequence length="167" mass="19414">MTVDTNEQWYSGVIKDLDAFCKLVDDKVEKEQQRLKACKKQNELEYKVLQEKKLNNDFTQRQAELNRHCTELDRICSTFESRLTIADNDKHRLENAKETYQLAKELTGIRLDFSAPSNIAKGYIKSESRKLLQPFEFELGGDSEAVWTLLQSTTGYTRADKENRPDN</sequence>
<evidence type="ECO:0000313" key="2">
    <source>
        <dbReference type="Proteomes" id="UP000791440"/>
    </source>
</evidence>
<accession>A0A921ZRC5</accession>
<dbReference type="OrthoDB" id="6349744at2759"/>
<dbReference type="Proteomes" id="UP000791440">
    <property type="component" value="Unassembled WGS sequence"/>
</dbReference>
<organism evidence="1 2">
    <name type="scientific">Manduca sexta</name>
    <name type="common">Tobacco hawkmoth</name>
    <name type="synonym">Tobacco hornworm</name>
    <dbReference type="NCBI Taxonomy" id="7130"/>
    <lineage>
        <taxon>Eukaryota</taxon>
        <taxon>Metazoa</taxon>
        <taxon>Ecdysozoa</taxon>
        <taxon>Arthropoda</taxon>
        <taxon>Hexapoda</taxon>
        <taxon>Insecta</taxon>
        <taxon>Pterygota</taxon>
        <taxon>Neoptera</taxon>
        <taxon>Endopterygota</taxon>
        <taxon>Lepidoptera</taxon>
        <taxon>Glossata</taxon>
        <taxon>Ditrysia</taxon>
        <taxon>Bombycoidea</taxon>
        <taxon>Sphingidae</taxon>
        <taxon>Sphinginae</taxon>
        <taxon>Sphingini</taxon>
        <taxon>Manduca</taxon>
    </lineage>
</organism>
<gene>
    <name evidence="1" type="ORF">O3G_MSEX013487</name>
</gene>
<comment type="caution">
    <text evidence="1">The sequence shown here is derived from an EMBL/GenBank/DDBJ whole genome shotgun (WGS) entry which is preliminary data.</text>
</comment>
<name>A0A921ZRC5_MANSE</name>
<proteinExistence type="predicted"/>